<dbReference type="EMBL" id="JBEPCV010000005">
    <property type="protein sequence ID" value="MER6903956.1"/>
    <property type="molecule type" value="Genomic_DNA"/>
</dbReference>
<dbReference type="PANTHER" id="PTHR32011">
    <property type="entry name" value="OS08G0472400 PROTEIN"/>
    <property type="match status" value="1"/>
</dbReference>
<dbReference type="Proteomes" id="UP001490330">
    <property type="component" value="Unassembled WGS sequence"/>
</dbReference>
<organism evidence="2 3">
    <name type="scientific">Streptomyces flaveolus</name>
    <dbReference type="NCBI Taxonomy" id="67297"/>
    <lineage>
        <taxon>Bacteria</taxon>
        <taxon>Bacillati</taxon>
        <taxon>Actinomycetota</taxon>
        <taxon>Actinomycetes</taxon>
        <taxon>Kitasatosporales</taxon>
        <taxon>Streptomycetaceae</taxon>
        <taxon>Streptomyces</taxon>
    </lineage>
</organism>
<proteinExistence type="predicted"/>
<comment type="caution">
    <text evidence="2">The sequence shown here is derived from an EMBL/GenBank/DDBJ whole genome shotgun (WGS) entry which is preliminary data.</text>
</comment>
<feature type="compositionally biased region" description="Polar residues" evidence="1">
    <location>
        <begin position="151"/>
        <end position="161"/>
    </location>
</feature>
<reference evidence="2 3" key="1">
    <citation type="submission" date="2024-06" db="EMBL/GenBank/DDBJ databases">
        <title>The Natural Products Discovery Center: Release of the First 8490 Sequenced Strains for Exploring Actinobacteria Biosynthetic Diversity.</title>
        <authorList>
            <person name="Kalkreuter E."/>
            <person name="Kautsar S.A."/>
            <person name="Yang D."/>
            <person name="Bader C.D."/>
            <person name="Teijaro C.N."/>
            <person name="Fluegel L."/>
            <person name="Davis C.M."/>
            <person name="Simpson J.R."/>
            <person name="Lauterbach L."/>
            <person name="Steele A.D."/>
            <person name="Gui C."/>
            <person name="Meng S."/>
            <person name="Li G."/>
            <person name="Viehrig K."/>
            <person name="Ye F."/>
            <person name="Su P."/>
            <person name="Kiefer A.F."/>
            <person name="Nichols A."/>
            <person name="Cepeda A.J."/>
            <person name="Yan W."/>
            <person name="Fan B."/>
            <person name="Jiang Y."/>
            <person name="Adhikari A."/>
            <person name="Zheng C.-J."/>
            <person name="Schuster L."/>
            <person name="Cowan T.M."/>
            <person name="Smanski M.J."/>
            <person name="Chevrette M.G."/>
            <person name="De Carvalho L.P.S."/>
            <person name="Shen B."/>
        </authorList>
    </citation>
    <scope>NUCLEOTIDE SEQUENCE [LARGE SCALE GENOMIC DNA]</scope>
    <source>
        <strain evidence="2 3">NPDC000632</strain>
    </source>
</reference>
<feature type="region of interest" description="Disordered" evidence="1">
    <location>
        <begin position="151"/>
        <end position="181"/>
    </location>
</feature>
<gene>
    <name evidence="2" type="ORF">ABT322_09275</name>
</gene>
<evidence type="ECO:0000256" key="1">
    <source>
        <dbReference type="SAM" id="MobiDB-lite"/>
    </source>
</evidence>
<name>A0ABV1VBU0_9ACTN</name>
<dbReference type="PANTHER" id="PTHR32011:SF2">
    <property type="entry name" value="OS08G0472400 PROTEIN"/>
    <property type="match status" value="1"/>
</dbReference>
<keyword evidence="3" id="KW-1185">Reference proteome</keyword>
<sequence>MSEWELDHVEERWGFRFAPERRTLLGAGLPTGNRSWPDWRDGAPEDLAERLAWPVHGVLFDVEHNGFWHPDWEPRPTGTQDALEVARTYWAKVPVLVPIYSHRYLLADPDRSGTPVLSMYQTDIIHYGTDLVDYFHHGSVALCQHLRVMSTPRSRSGPTSWTERRRRQGLGVAATGAGSAR</sequence>
<evidence type="ECO:0000313" key="3">
    <source>
        <dbReference type="Proteomes" id="UP001490330"/>
    </source>
</evidence>
<dbReference type="RefSeq" id="WP_350724166.1">
    <property type="nucleotide sequence ID" value="NZ_JBEPCO010000052.1"/>
</dbReference>
<evidence type="ECO:0000313" key="2">
    <source>
        <dbReference type="EMBL" id="MER6903956.1"/>
    </source>
</evidence>
<accession>A0ABV1VBU0</accession>
<protein>
    <submittedName>
        <fullName evidence="2">Uncharacterized protein</fullName>
    </submittedName>
</protein>